<evidence type="ECO:0000313" key="2">
    <source>
        <dbReference type="EMBL" id="KAK9880142.1"/>
    </source>
</evidence>
<evidence type="ECO:0000313" key="3">
    <source>
        <dbReference type="Proteomes" id="UP001431783"/>
    </source>
</evidence>
<dbReference type="Proteomes" id="UP001431783">
    <property type="component" value="Unassembled WGS sequence"/>
</dbReference>
<comment type="caution">
    <text evidence="2">The sequence shown here is derived from an EMBL/GenBank/DDBJ whole genome shotgun (WGS) entry which is preliminary data.</text>
</comment>
<name>A0AAW1UJ48_9CUCU</name>
<proteinExistence type="predicted"/>
<evidence type="ECO:0000256" key="1">
    <source>
        <dbReference type="SAM" id="SignalP"/>
    </source>
</evidence>
<sequence>MFFLEVYLFTCLCNFAENANIVAITPTPFFTHQAAFRPLWRALAKRGHNVTLITTDPMLPHENITQIDISETYTISEKYKTNGTLFEPNLWKNVMKFIDLTDDMVKFQLTHPKIIQMKDPKNYHCHLILTELYMPSYFALG</sequence>
<dbReference type="AlphaFoldDB" id="A0AAW1UJ48"/>
<evidence type="ECO:0008006" key="4">
    <source>
        <dbReference type="Google" id="ProtNLM"/>
    </source>
</evidence>
<gene>
    <name evidence="2" type="ORF">WA026_008657</name>
</gene>
<keyword evidence="1" id="KW-0732">Signal</keyword>
<feature type="chain" id="PRO_5043519916" description="Ecdysteroid UDP-glucosyltransferase" evidence="1">
    <location>
        <begin position="19"/>
        <end position="141"/>
    </location>
</feature>
<organism evidence="2 3">
    <name type="scientific">Henosepilachna vigintioctopunctata</name>
    <dbReference type="NCBI Taxonomy" id="420089"/>
    <lineage>
        <taxon>Eukaryota</taxon>
        <taxon>Metazoa</taxon>
        <taxon>Ecdysozoa</taxon>
        <taxon>Arthropoda</taxon>
        <taxon>Hexapoda</taxon>
        <taxon>Insecta</taxon>
        <taxon>Pterygota</taxon>
        <taxon>Neoptera</taxon>
        <taxon>Endopterygota</taxon>
        <taxon>Coleoptera</taxon>
        <taxon>Polyphaga</taxon>
        <taxon>Cucujiformia</taxon>
        <taxon>Coccinelloidea</taxon>
        <taxon>Coccinellidae</taxon>
        <taxon>Epilachninae</taxon>
        <taxon>Epilachnini</taxon>
        <taxon>Henosepilachna</taxon>
    </lineage>
</organism>
<accession>A0AAW1UJ48</accession>
<keyword evidence="3" id="KW-1185">Reference proteome</keyword>
<dbReference type="EMBL" id="JARQZJ010000063">
    <property type="protein sequence ID" value="KAK9880142.1"/>
    <property type="molecule type" value="Genomic_DNA"/>
</dbReference>
<reference evidence="2 3" key="1">
    <citation type="submission" date="2023-03" db="EMBL/GenBank/DDBJ databases">
        <title>Genome insight into feeding habits of ladybird beetles.</title>
        <authorList>
            <person name="Li H.-S."/>
            <person name="Huang Y.-H."/>
            <person name="Pang H."/>
        </authorList>
    </citation>
    <scope>NUCLEOTIDE SEQUENCE [LARGE SCALE GENOMIC DNA]</scope>
    <source>
        <strain evidence="2">SYSU_2023b</strain>
        <tissue evidence="2">Whole body</tissue>
    </source>
</reference>
<dbReference type="SUPFAM" id="SSF53756">
    <property type="entry name" value="UDP-Glycosyltransferase/glycogen phosphorylase"/>
    <property type="match status" value="1"/>
</dbReference>
<feature type="signal peptide" evidence="1">
    <location>
        <begin position="1"/>
        <end position="18"/>
    </location>
</feature>
<protein>
    <recommendedName>
        <fullName evidence="4">Ecdysteroid UDP-glucosyltransferase</fullName>
    </recommendedName>
</protein>
<dbReference type="Gene3D" id="3.40.50.2000">
    <property type="entry name" value="Glycogen Phosphorylase B"/>
    <property type="match status" value="1"/>
</dbReference>